<protein>
    <submittedName>
        <fullName evidence="1">Uncharacterized protein</fullName>
    </submittedName>
</protein>
<reference evidence="1 2" key="1">
    <citation type="submission" date="2019-07" db="EMBL/GenBank/DDBJ databases">
        <title>Whole genome shotgun sequence of Pseudonocardia sulfidoxydans NBRC 16205.</title>
        <authorList>
            <person name="Hosoyama A."/>
            <person name="Uohara A."/>
            <person name="Ohji S."/>
            <person name="Ichikawa N."/>
        </authorList>
    </citation>
    <scope>NUCLEOTIDE SEQUENCE [LARGE SCALE GENOMIC DNA]</scope>
    <source>
        <strain evidence="1 2">NBRC 16205</strain>
    </source>
</reference>
<evidence type="ECO:0000313" key="1">
    <source>
        <dbReference type="EMBL" id="GEL21712.1"/>
    </source>
</evidence>
<accession>A0A511DA80</accession>
<dbReference type="Proteomes" id="UP000321685">
    <property type="component" value="Unassembled WGS sequence"/>
</dbReference>
<name>A0A511DA80_9PSEU</name>
<proteinExistence type="predicted"/>
<organism evidence="1 2">
    <name type="scientific">Pseudonocardia sulfidoxydans NBRC 16205</name>
    <dbReference type="NCBI Taxonomy" id="1223511"/>
    <lineage>
        <taxon>Bacteria</taxon>
        <taxon>Bacillati</taxon>
        <taxon>Actinomycetota</taxon>
        <taxon>Actinomycetes</taxon>
        <taxon>Pseudonocardiales</taxon>
        <taxon>Pseudonocardiaceae</taxon>
        <taxon>Pseudonocardia</taxon>
    </lineage>
</organism>
<gene>
    <name evidence="1" type="ORF">PSU4_06660</name>
</gene>
<comment type="caution">
    <text evidence="1">The sequence shown here is derived from an EMBL/GenBank/DDBJ whole genome shotgun (WGS) entry which is preliminary data.</text>
</comment>
<dbReference type="EMBL" id="BJVJ01000004">
    <property type="protein sequence ID" value="GEL21712.1"/>
    <property type="molecule type" value="Genomic_DNA"/>
</dbReference>
<dbReference type="AlphaFoldDB" id="A0A511DA80"/>
<sequence length="304" mass="32971">MPDTGLSPTEEEFIAARTKGLPILVFHKMGVSLEPRQVEFADTVEKYAHGSFRGEFLDANDLRIKVGSALEHVEQNHQKLEWFPRDDITPLPPVLVRTPNEYRPLLVLTLAPVPRARLSTMQLRGIAQRAERVLREIGSVPQSSGLESTIVDDGSVVVRSSEQLPRSTGGVTGFTPGGFGGVSASPSGQVAAWQLLPRDFAGSLVDHDFLRETISKLLRLIGQLEAIPSDLVTPYVSIAPADGVRQGSPGTLGQRSSGQLSLQQGRVLETKADDCLKTALLASAADEIADELAQRILEILSRFH</sequence>
<keyword evidence="2" id="KW-1185">Reference proteome</keyword>
<evidence type="ECO:0000313" key="2">
    <source>
        <dbReference type="Proteomes" id="UP000321685"/>
    </source>
</evidence>